<protein>
    <recommendedName>
        <fullName evidence="10">Plasma membrane fusion protein PRM1</fullName>
    </recommendedName>
</protein>
<feature type="transmembrane region" description="Helical" evidence="10">
    <location>
        <begin position="610"/>
        <end position="633"/>
    </location>
</feature>
<comment type="function">
    <text evidence="1 10">Involved in cell fusion during mating by stabilizing the plasma membrane fusion event.</text>
</comment>
<feature type="transmembrane region" description="Helical" evidence="10">
    <location>
        <begin position="58"/>
        <end position="76"/>
    </location>
</feature>
<evidence type="ECO:0000256" key="3">
    <source>
        <dbReference type="ARBA" id="ARBA00010780"/>
    </source>
</evidence>
<feature type="transmembrane region" description="Helical" evidence="10">
    <location>
        <begin position="398"/>
        <end position="423"/>
    </location>
</feature>
<keyword evidence="13" id="KW-1185">Reference proteome</keyword>
<evidence type="ECO:0000256" key="4">
    <source>
        <dbReference type="ARBA" id="ARBA00022475"/>
    </source>
</evidence>
<evidence type="ECO:0000313" key="12">
    <source>
        <dbReference type="EMBL" id="KAH0559832.1"/>
    </source>
</evidence>
<evidence type="ECO:0000256" key="2">
    <source>
        <dbReference type="ARBA" id="ARBA00004651"/>
    </source>
</evidence>
<feature type="transmembrane region" description="Helical" evidence="10">
    <location>
        <begin position="326"/>
        <end position="344"/>
    </location>
</feature>
<evidence type="ECO:0000256" key="6">
    <source>
        <dbReference type="ARBA" id="ARBA00022971"/>
    </source>
</evidence>
<evidence type="ECO:0000256" key="8">
    <source>
        <dbReference type="ARBA" id="ARBA00023136"/>
    </source>
</evidence>
<comment type="subcellular location">
    <subcellularLocation>
        <location evidence="2 10">Cell membrane</location>
        <topology evidence="2 10">Multi-pass membrane protein</topology>
    </subcellularLocation>
</comment>
<dbReference type="EMBL" id="JAGHQM010000511">
    <property type="protein sequence ID" value="KAH0559832.1"/>
    <property type="molecule type" value="Genomic_DNA"/>
</dbReference>
<evidence type="ECO:0000256" key="11">
    <source>
        <dbReference type="SAM" id="MobiDB-lite"/>
    </source>
</evidence>
<dbReference type="AlphaFoldDB" id="A0A9P8LCV2"/>
<comment type="caution">
    <text evidence="12">The sequence shown here is derived from an EMBL/GenBank/DDBJ whole genome shotgun (WGS) entry which is preliminary data.</text>
</comment>
<keyword evidence="8 10" id="KW-0472">Membrane</keyword>
<feature type="compositionally biased region" description="Polar residues" evidence="11">
    <location>
        <begin position="678"/>
        <end position="692"/>
    </location>
</feature>
<keyword evidence="4 10" id="KW-1003">Cell membrane</keyword>
<keyword evidence="5 10" id="KW-0812">Transmembrane</keyword>
<keyword evidence="9" id="KW-0325">Glycoprotein</keyword>
<dbReference type="GO" id="GO:0032220">
    <property type="term" value="P:plasma membrane fusion involved in cytogamy"/>
    <property type="evidence" value="ECO:0007669"/>
    <property type="project" value="TreeGrafter"/>
</dbReference>
<keyword evidence="6 10" id="KW-0184">Conjugation</keyword>
<organism evidence="12 13">
    <name type="scientific">Trichoglossum hirsutum</name>
    <dbReference type="NCBI Taxonomy" id="265104"/>
    <lineage>
        <taxon>Eukaryota</taxon>
        <taxon>Fungi</taxon>
        <taxon>Dikarya</taxon>
        <taxon>Ascomycota</taxon>
        <taxon>Pezizomycotina</taxon>
        <taxon>Geoglossomycetes</taxon>
        <taxon>Geoglossales</taxon>
        <taxon>Geoglossaceae</taxon>
        <taxon>Trichoglossum</taxon>
    </lineage>
</organism>
<name>A0A9P8LCV2_9PEZI</name>
<evidence type="ECO:0000256" key="5">
    <source>
        <dbReference type="ARBA" id="ARBA00022692"/>
    </source>
</evidence>
<dbReference type="Proteomes" id="UP000750711">
    <property type="component" value="Unassembled WGS sequence"/>
</dbReference>
<sequence length="725" mass="78874">MSTLRNQPQPPSPPYVPADNYELGDWQNQSIARPTPSTSLTPYLGLRARLSQVWINRWTILLFLVLARALIAIGSLKSDLASARREALQACSGVEDMGSAMASLPHYMSRGVNEITASGVEKAVNGLMSMILLSVSAVEEIVLFVIHLLTSTYLCLITLVIRGSLDVAVKVAHDVTDFLNKTLGDISSEIVKDVGGFQDDVNKFISGVTNLGGLLGSKTQPPKLDIAPATDKLAHLQLPADLNQGLDKLNNSVPTFDQVQNFTDNIIRLPFEELKQLINQSLVAYKFDRSVFPVPQKQQLSFCSDDNGIGDFFDGLAVTVMTAKKVFIGVILVLAILACIPMAYREIWRWRSLNRRAQLVHQQARDPLDVIQIASRPYTSTFGLKVASRFSSPRRQILVRWCVSYATTTTALFVLSLGIAGLFSCLFQYILLRAVEKEAPALASQVGNFTGKVVGILDNASQQWAIGTNNAIASTNNDINKELFGWVNTSTTAVNDTLNSFVGQMTDALNATFGGTVLYDPIKEVFNCLIGIKVAGIEKGLTWIHDNAHVDFPRLPNDTFTLGAALSIASDNKDPGDSFLADPGSKTTNKITNVLSRVTNSLANSIRTEAIISAVVVALWVIVALIGLIRTLIFFAGRDKTRGEGGRPAYTGDNRETYMEKVSPHSSPGRSFAEFRQPTGSTAQHNPISTRNAGLENEKLGWAGQRNDATVGSGHQRKSSAGFMI</sequence>
<evidence type="ECO:0000256" key="9">
    <source>
        <dbReference type="ARBA" id="ARBA00023180"/>
    </source>
</evidence>
<dbReference type="GO" id="GO:0005886">
    <property type="term" value="C:plasma membrane"/>
    <property type="evidence" value="ECO:0007669"/>
    <property type="project" value="UniProtKB-SubCell"/>
</dbReference>
<dbReference type="InterPro" id="IPR026777">
    <property type="entry name" value="PRM1"/>
</dbReference>
<feature type="region of interest" description="Disordered" evidence="11">
    <location>
        <begin position="660"/>
        <end position="725"/>
    </location>
</feature>
<dbReference type="PANTHER" id="PTHR31030">
    <property type="entry name" value="PLASMA MEMBRANE FUSION PROTEIN PRM1"/>
    <property type="match status" value="1"/>
</dbReference>
<accession>A0A9P8LCV2</accession>
<evidence type="ECO:0000256" key="7">
    <source>
        <dbReference type="ARBA" id="ARBA00022989"/>
    </source>
</evidence>
<proteinExistence type="inferred from homology"/>
<keyword evidence="7 10" id="KW-1133">Transmembrane helix</keyword>
<gene>
    <name evidence="12" type="ORF">GP486_003650</name>
</gene>
<dbReference type="PANTHER" id="PTHR31030:SF1">
    <property type="entry name" value="PLASMA MEMBRANE FUSION PROTEIN PRM1"/>
    <property type="match status" value="1"/>
</dbReference>
<feature type="transmembrane region" description="Helical" evidence="10">
    <location>
        <begin position="141"/>
        <end position="161"/>
    </location>
</feature>
<evidence type="ECO:0000256" key="10">
    <source>
        <dbReference type="RuleBase" id="RU366035"/>
    </source>
</evidence>
<dbReference type="GO" id="GO:0043332">
    <property type="term" value="C:mating projection tip"/>
    <property type="evidence" value="ECO:0007669"/>
    <property type="project" value="UniProtKB-UniRule"/>
</dbReference>
<evidence type="ECO:0000313" key="13">
    <source>
        <dbReference type="Proteomes" id="UP000750711"/>
    </source>
</evidence>
<evidence type="ECO:0000256" key="1">
    <source>
        <dbReference type="ARBA" id="ARBA00002512"/>
    </source>
</evidence>
<comment type="similarity">
    <text evidence="3 10">Belongs to the PRM1 family.</text>
</comment>
<reference evidence="12" key="1">
    <citation type="submission" date="2021-03" db="EMBL/GenBank/DDBJ databases">
        <title>Comparative genomics and phylogenomic investigation of the class Geoglossomycetes provide insights into ecological specialization and systematics.</title>
        <authorList>
            <person name="Melie T."/>
            <person name="Pirro S."/>
            <person name="Miller A.N."/>
            <person name="Quandt A."/>
        </authorList>
    </citation>
    <scope>NUCLEOTIDE SEQUENCE</scope>
    <source>
        <strain evidence="12">CAQ_001_2017</strain>
    </source>
</reference>